<evidence type="ECO:0000313" key="1">
    <source>
        <dbReference type="EMBL" id="EFX74878.1"/>
    </source>
</evidence>
<gene>
    <name evidence="1" type="ORF">DAPPUDRAFT_108333</name>
</gene>
<reference evidence="1 2" key="1">
    <citation type="journal article" date="2011" name="Science">
        <title>The ecoresponsive genome of Daphnia pulex.</title>
        <authorList>
            <person name="Colbourne J.K."/>
            <person name="Pfrender M.E."/>
            <person name="Gilbert D."/>
            <person name="Thomas W.K."/>
            <person name="Tucker A."/>
            <person name="Oakley T.H."/>
            <person name="Tokishita S."/>
            <person name="Aerts A."/>
            <person name="Arnold G.J."/>
            <person name="Basu M.K."/>
            <person name="Bauer D.J."/>
            <person name="Caceres C.E."/>
            <person name="Carmel L."/>
            <person name="Casola C."/>
            <person name="Choi J.H."/>
            <person name="Detter J.C."/>
            <person name="Dong Q."/>
            <person name="Dusheyko S."/>
            <person name="Eads B.D."/>
            <person name="Frohlich T."/>
            <person name="Geiler-Samerotte K.A."/>
            <person name="Gerlach D."/>
            <person name="Hatcher P."/>
            <person name="Jogdeo S."/>
            <person name="Krijgsveld J."/>
            <person name="Kriventseva E.V."/>
            <person name="Kultz D."/>
            <person name="Laforsch C."/>
            <person name="Lindquist E."/>
            <person name="Lopez J."/>
            <person name="Manak J.R."/>
            <person name="Muller J."/>
            <person name="Pangilinan J."/>
            <person name="Patwardhan R.P."/>
            <person name="Pitluck S."/>
            <person name="Pritham E.J."/>
            <person name="Rechtsteiner A."/>
            <person name="Rho M."/>
            <person name="Rogozin I.B."/>
            <person name="Sakarya O."/>
            <person name="Salamov A."/>
            <person name="Schaack S."/>
            <person name="Shapiro H."/>
            <person name="Shiga Y."/>
            <person name="Skalitzky C."/>
            <person name="Smith Z."/>
            <person name="Souvorov A."/>
            <person name="Sung W."/>
            <person name="Tang Z."/>
            <person name="Tsuchiya D."/>
            <person name="Tu H."/>
            <person name="Vos H."/>
            <person name="Wang M."/>
            <person name="Wolf Y.I."/>
            <person name="Yamagata H."/>
            <person name="Yamada T."/>
            <person name="Ye Y."/>
            <person name="Shaw J.R."/>
            <person name="Andrews J."/>
            <person name="Crease T.J."/>
            <person name="Tang H."/>
            <person name="Lucas S.M."/>
            <person name="Robertson H.M."/>
            <person name="Bork P."/>
            <person name="Koonin E.V."/>
            <person name="Zdobnov E.M."/>
            <person name="Grigoriev I.V."/>
            <person name="Lynch M."/>
            <person name="Boore J.L."/>
        </authorList>
    </citation>
    <scope>NUCLEOTIDE SEQUENCE [LARGE SCALE GENOMIC DNA]</scope>
</reference>
<sequence length="469" mass="52886">MSQTVRCRYPRILNQHHNVLAKVYMPSNPGQKEKEATTDPEVDIASKKAKRGQDGVTTEFDEIVSLLRSGQPGLYHLRRPDKEAGTHPGLFTPTKQHILEPSGEIRKLDKDIVTIKLAFANNAIQSYKERSTAGQTSLVIPGPGRNTYATAVWRPTCPFSLPTTRKEPNQQITPNLVEVDLNRKVRRYFICHGNTATFRQTEEPRRHDVTNLRHSKTAAATLAPLICENALDVILVQEPRFERQKPPVEQPDLTFTEGKDLGGEWFELYLPSFSDNPDFYFEVLRSVKHPSVIKSASGPSDPDISRLYLSLCKLKIDAGQKKHRYLHKRCLGGPRCCNLYFSKRILKAFKLLALQKAVTSRMAYAQLKVTYQRALRRAKRATRDNLRSSKPDGKELFDALKVLSGKSACVSFPQTLSVDGYEASDPKNCAKHFSWQIHLRTRPITSANWDGMGTHGQCRFTECGVGQGV</sequence>
<name>E9GZV2_DAPPU</name>
<dbReference type="AlphaFoldDB" id="E9GZV2"/>
<evidence type="ECO:0000313" key="2">
    <source>
        <dbReference type="Proteomes" id="UP000000305"/>
    </source>
</evidence>
<evidence type="ECO:0008006" key="3">
    <source>
        <dbReference type="Google" id="ProtNLM"/>
    </source>
</evidence>
<proteinExistence type="predicted"/>
<accession>E9GZV2</accession>
<protein>
    <recommendedName>
        <fullName evidence="3">Endonuclease/exonuclease/phosphatase domain-containing protein</fullName>
    </recommendedName>
</protein>
<keyword evidence="2" id="KW-1185">Reference proteome</keyword>
<organism evidence="1 2">
    <name type="scientific">Daphnia pulex</name>
    <name type="common">Water flea</name>
    <dbReference type="NCBI Taxonomy" id="6669"/>
    <lineage>
        <taxon>Eukaryota</taxon>
        <taxon>Metazoa</taxon>
        <taxon>Ecdysozoa</taxon>
        <taxon>Arthropoda</taxon>
        <taxon>Crustacea</taxon>
        <taxon>Branchiopoda</taxon>
        <taxon>Diplostraca</taxon>
        <taxon>Cladocera</taxon>
        <taxon>Anomopoda</taxon>
        <taxon>Daphniidae</taxon>
        <taxon>Daphnia</taxon>
    </lineage>
</organism>
<dbReference type="HOGENOM" id="CLU_582991_0_0_1"/>
<dbReference type="KEGG" id="dpx:DAPPUDRAFT_108333"/>
<dbReference type="InParanoid" id="E9GZV2"/>
<dbReference type="Proteomes" id="UP000000305">
    <property type="component" value="Unassembled WGS sequence"/>
</dbReference>
<dbReference type="EMBL" id="GL732579">
    <property type="protein sequence ID" value="EFX74878.1"/>
    <property type="molecule type" value="Genomic_DNA"/>
</dbReference>